<dbReference type="Pfam" id="PF13449">
    <property type="entry name" value="Phytase-like"/>
    <property type="match status" value="1"/>
</dbReference>
<name>A0A160THA8_9ZZZZ</name>
<evidence type="ECO:0000256" key="1">
    <source>
        <dbReference type="SAM" id="MobiDB-lite"/>
    </source>
</evidence>
<feature type="region of interest" description="Disordered" evidence="1">
    <location>
        <begin position="116"/>
        <end position="141"/>
    </location>
</feature>
<dbReference type="AlphaFoldDB" id="A0A160THA8"/>
<organism evidence="3">
    <name type="scientific">hydrothermal vent metagenome</name>
    <dbReference type="NCBI Taxonomy" id="652676"/>
    <lineage>
        <taxon>unclassified sequences</taxon>
        <taxon>metagenomes</taxon>
        <taxon>ecological metagenomes</taxon>
    </lineage>
</organism>
<dbReference type="PIRSF" id="PIRSF031900">
    <property type="entry name" value="UCP031900"/>
    <property type="match status" value="1"/>
</dbReference>
<accession>A0A160THA8</accession>
<feature type="domain" description="Phytase-like" evidence="2">
    <location>
        <begin position="78"/>
        <end position="320"/>
    </location>
</feature>
<gene>
    <name evidence="3" type="ORF">MGWOODY_Smn1550</name>
</gene>
<proteinExistence type="predicted"/>
<dbReference type="EMBL" id="CZQE01000128">
    <property type="protein sequence ID" value="CUS44280.1"/>
    <property type="molecule type" value="Genomic_DNA"/>
</dbReference>
<protein>
    <recommendedName>
        <fullName evidence="2">Phytase-like domain-containing protein</fullName>
    </recommendedName>
</protein>
<reference evidence="3" key="1">
    <citation type="submission" date="2015-10" db="EMBL/GenBank/DDBJ databases">
        <authorList>
            <person name="Gilbert D.G."/>
        </authorList>
    </citation>
    <scope>NUCLEOTIDE SEQUENCE</scope>
</reference>
<evidence type="ECO:0000259" key="2">
    <source>
        <dbReference type="Pfam" id="PF13449"/>
    </source>
</evidence>
<sequence>MRERFMSIRAMGMRILQSVLLLLFLIPPWMGEKRLPLLGPVPRFEARRVGLDDANPGLKRVGQLTWLGGVELTSPDPAFGGFSAMAVTGDHFTLLSDGGSIVRFRMDSRGRLSDRSFAELPAGPGTGWSKQDRDSESMTVDPKTGQVWVGFERANAIWRFSRDLRRSEANAAPKVMAGWPANTGAEAMARLPDGGFIVIGERQPWPGHKGRAAIRFSGDPTLRPDTGFRFSYVPPDHYDPSDMAVLPDGRLLILNRRFALPFTFSTKLTVIDQATIRPGAVVRGREIATLASPLIHDNFEGLVVTREGRATIVWIVSDDNQLFLQRSLLLKFRLEPESR</sequence>
<dbReference type="InterPro" id="IPR027372">
    <property type="entry name" value="Phytase-like_dom"/>
</dbReference>
<dbReference type="InterPro" id="IPR014567">
    <property type="entry name" value="UCP031900"/>
</dbReference>
<dbReference type="SUPFAM" id="SSF101898">
    <property type="entry name" value="NHL repeat"/>
    <property type="match status" value="1"/>
</dbReference>
<evidence type="ECO:0000313" key="3">
    <source>
        <dbReference type="EMBL" id="CUS44280.1"/>
    </source>
</evidence>